<evidence type="ECO:0000256" key="4">
    <source>
        <dbReference type="ARBA" id="ARBA00022692"/>
    </source>
</evidence>
<keyword evidence="3" id="KW-0433">Leucine-rich repeat</keyword>
<proteinExistence type="inferred from homology"/>
<keyword evidence="9" id="KW-0325">Glycoprotein</keyword>
<dbReference type="SMART" id="SM00365">
    <property type="entry name" value="LRR_SD22"/>
    <property type="match status" value="7"/>
</dbReference>
<dbReference type="eggNOG" id="COG4447">
    <property type="taxonomic scope" value="Bacteria"/>
</dbReference>
<dbReference type="InterPro" id="IPR025875">
    <property type="entry name" value="Leu-rich_rpt_4"/>
</dbReference>
<keyword evidence="7" id="KW-1133">Transmembrane helix</keyword>
<gene>
    <name evidence="12" type="ORF">U27_06677</name>
</gene>
<dbReference type="EMBL" id="DF820470">
    <property type="protein sequence ID" value="GAK59692.1"/>
    <property type="molecule type" value="Genomic_DNA"/>
</dbReference>
<feature type="domain" description="Leucine-rich repeat-containing N-terminal plant-type" evidence="11">
    <location>
        <begin position="324"/>
        <end position="361"/>
    </location>
</feature>
<dbReference type="InterPro" id="IPR013210">
    <property type="entry name" value="LRR_N_plant-typ"/>
</dbReference>
<keyword evidence="13" id="KW-1185">Reference proteome</keyword>
<dbReference type="PANTHER" id="PTHR48059">
    <property type="entry name" value="POLYGALACTURONASE INHIBITOR 1"/>
    <property type="match status" value="1"/>
</dbReference>
<dbReference type="InterPro" id="IPR038765">
    <property type="entry name" value="Papain-like_cys_pep_sf"/>
</dbReference>
<accession>A0A081C537</accession>
<dbReference type="GO" id="GO:0030313">
    <property type="term" value="C:cell envelope"/>
    <property type="evidence" value="ECO:0007669"/>
    <property type="project" value="UniProtKB-SubCell"/>
</dbReference>
<keyword evidence="8" id="KW-0472">Membrane</keyword>
<evidence type="ECO:0000256" key="10">
    <source>
        <dbReference type="ARBA" id="ARBA00038043"/>
    </source>
</evidence>
<dbReference type="Gene3D" id="3.90.70.10">
    <property type="entry name" value="Cysteine proteinases"/>
    <property type="match status" value="1"/>
</dbReference>
<dbReference type="Pfam" id="PF12799">
    <property type="entry name" value="LRR_4"/>
    <property type="match status" value="1"/>
</dbReference>
<dbReference type="FunFam" id="3.80.10.10:FF:000383">
    <property type="entry name" value="Leucine-rich repeat receptor protein kinase EMS1"/>
    <property type="match status" value="1"/>
</dbReference>
<dbReference type="PANTHER" id="PTHR48059:SF30">
    <property type="entry name" value="OS06G0587000 PROTEIN"/>
    <property type="match status" value="1"/>
</dbReference>
<evidence type="ECO:0000259" key="11">
    <source>
        <dbReference type="Pfam" id="PF08263"/>
    </source>
</evidence>
<evidence type="ECO:0000256" key="9">
    <source>
        <dbReference type="ARBA" id="ARBA00023180"/>
    </source>
</evidence>
<dbReference type="Pfam" id="PF08263">
    <property type="entry name" value="LRRNT_2"/>
    <property type="match status" value="2"/>
</dbReference>
<evidence type="ECO:0000256" key="6">
    <source>
        <dbReference type="ARBA" id="ARBA00022737"/>
    </source>
</evidence>
<dbReference type="SUPFAM" id="SSF52058">
    <property type="entry name" value="L domain-like"/>
    <property type="match status" value="3"/>
</dbReference>
<dbReference type="InterPro" id="IPR051848">
    <property type="entry name" value="PGIP"/>
</dbReference>
<dbReference type="InterPro" id="IPR032675">
    <property type="entry name" value="LRR_dom_sf"/>
</dbReference>
<keyword evidence="4" id="KW-0812">Transmembrane</keyword>
<evidence type="ECO:0000313" key="13">
    <source>
        <dbReference type="Proteomes" id="UP000030661"/>
    </source>
</evidence>
<dbReference type="HOGENOM" id="CLU_256890_0_0_0"/>
<evidence type="ECO:0000256" key="3">
    <source>
        <dbReference type="ARBA" id="ARBA00022614"/>
    </source>
</evidence>
<dbReference type="GO" id="GO:0016020">
    <property type="term" value="C:membrane"/>
    <property type="evidence" value="ECO:0007669"/>
    <property type="project" value="UniProtKB-SubCell"/>
</dbReference>
<evidence type="ECO:0000256" key="5">
    <source>
        <dbReference type="ARBA" id="ARBA00022729"/>
    </source>
</evidence>
<dbReference type="Pfam" id="PF00560">
    <property type="entry name" value="LRR_1"/>
    <property type="match status" value="14"/>
</dbReference>
<dbReference type="Gene3D" id="3.80.10.10">
    <property type="entry name" value="Ribonuclease Inhibitor"/>
    <property type="match status" value="5"/>
</dbReference>
<dbReference type="STRING" id="1499967.U27_06677"/>
<dbReference type="InterPro" id="IPR003591">
    <property type="entry name" value="Leu-rich_rpt_typical-subtyp"/>
</dbReference>
<evidence type="ECO:0000256" key="7">
    <source>
        <dbReference type="ARBA" id="ARBA00022989"/>
    </source>
</evidence>
<dbReference type="SUPFAM" id="SSF54001">
    <property type="entry name" value="Cysteine proteinases"/>
    <property type="match status" value="1"/>
</dbReference>
<dbReference type="Proteomes" id="UP000030661">
    <property type="component" value="Unassembled WGS sequence"/>
</dbReference>
<evidence type="ECO:0000256" key="8">
    <source>
        <dbReference type="ARBA" id="ARBA00023136"/>
    </source>
</evidence>
<reference evidence="12" key="1">
    <citation type="journal article" date="2015" name="PeerJ">
        <title>First genomic representation of candidate bacterial phylum KSB3 points to enhanced environmental sensing as a trigger of wastewater bulking.</title>
        <authorList>
            <person name="Sekiguchi Y."/>
            <person name="Ohashi A."/>
            <person name="Parks D.H."/>
            <person name="Yamauchi T."/>
            <person name="Tyson G.W."/>
            <person name="Hugenholtz P."/>
        </authorList>
    </citation>
    <scope>NUCLEOTIDE SEQUENCE [LARGE SCALE GENOMIC DNA]</scope>
</reference>
<keyword evidence="5" id="KW-0732">Signal</keyword>
<evidence type="ECO:0000313" key="12">
    <source>
        <dbReference type="EMBL" id="GAK59692.1"/>
    </source>
</evidence>
<dbReference type="SMART" id="SM00369">
    <property type="entry name" value="LRR_TYP"/>
    <property type="match status" value="15"/>
</dbReference>
<feature type="domain" description="Leucine-rich repeat-containing N-terminal plant-type" evidence="11">
    <location>
        <begin position="643"/>
        <end position="683"/>
    </location>
</feature>
<dbReference type="InterPro" id="IPR001611">
    <property type="entry name" value="Leu-rich_rpt"/>
</dbReference>
<evidence type="ECO:0000256" key="2">
    <source>
        <dbReference type="ARBA" id="ARBA00004196"/>
    </source>
</evidence>
<protein>
    <recommendedName>
        <fullName evidence="11">Leucine-rich repeat-containing N-terminal plant-type domain-containing protein</fullName>
    </recommendedName>
</protein>
<organism evidence="12">
    <name type="scientific">Vecturithrix granuli</name>
    <dbReference type="NCBI Taxonomy" id="1499967"/>
    <lineage>
        <taxon>Bacteria</taxon>
        <taxon>Candidatus Moduliflexota</taxon>
        <taxon>Candidatus Vecturitrichia</taxon>
        <taxon>Candidatus Vecturitrichales</taxon>
        <taxon>Candidatus Vecturitrichaceae</taxon>
        <taxon>Candidatus Vecturithrix</taxon>
    </lineage>
</organism>
<dbReference type="FunFam" id="3.80.10.10:FF:000233">
    <property type="entry name" value="Leucine-rich repeat receptor-like protein kinase TDR"/>
    <property type="match status" value="1"/>
</dbReference>
<sequence>MEFGQLTNLRTLNLGANNLHGTIPVELGDLINLHHLTLSNNHFSGPIPTELGNLTQLWYLHLNGNELDGTLPLALTTLTNLRQLALGRNYLNGSIPAELGNLIQLWALDLSVNQFTGTIPIELGNLTNLNQLGLANNQLSGGIPTQLGNLTNLQILHLYSNQLSGSIPAQLGNLTNLQQLLISGNQLIGIISTELGNLVNLKSLVLNNNQLTGEIPPELGKLTELQTLDLGRNQLNGSIPAELGNLVKLQTVSLVKNQLSGPLPESLTNIPSLERFIFYNTNLCEPQDAEFQAWLTGIEDMQSSGLACAASGLCASVTDIPQAECEALVALYNSTSGENWSNNDGWGQTDTPCSWFGVTCSDSRVSELNLSSNNLSGSIPVELQVLSNLQRLDLSDNRLSGSIPAELGELAQLRALHLGIRNQLSGSIPPQLGNLTALQTLSLDHNHLSGSIPAQLGSLENLQELWLEYNQLSGSIPPQLGWLSNVTILALDHNQLSGSLPPNLSDLGQLQQLWLNHNQFSGSIPPELGKADPDAPEQANLKALRTLALEHNELTGPLPEALANLTNLQELTVNNTLLSGSLPVGLHGLTALQRFAFHDTTLCVPPDEDLQTWLANIPELAGSDFACLGFDSCASVTDIPQAECEALISLYNSAAGAGWSNQSGWGVSGAPCDAALGWYGVSCANGHVTRLTLPANNLTGMLPPELANLTQLQQLTLSGNNLRGQIPASLFTPFGADGKAKPALGSLQVLELDQNSLEGSIPRELEHLTDLRTLALHHNALSGRLTPELGNLPRLQALLLSSTQLHGSLPGNLTNLQQLQRFHFDDTALCQPADEEFQAWFDNIPDVQSASAACINYFGYLDWGGDWHDVDQQATYLCWAAAASNTLAWGQWYDRARQIPPTDSGVVEQDIFEVFRQKWLDSSEENGGLMNLGWEWWFQGTTEIPDSGGYTWAAPSLPPAPEGGVWPDENFRDYFKTASGVNVMTTIDTFLRLGYGVTISAYPDPEGLGHAFTVWGYETDARSNITGVWITDSDDAGRGQRRLPVKKNASDNLWLIDDGSRYDEWYLGSVLALEKREKPSAYVISVVTTPARVSAQGVGVTTDDQPEVQASEFQVFLKEGSSQTFQVHASAEYPLQRFLVDGEPAACDAVLGCQFTLSDVQANHTLQAIFATPDAQQLYTITTDTAVCNADDTLCGTGVIAPTGTVYVEAGGRRSFTIIADPGSRIKDLLVNEILIEPQTVEPTTTYTFENVRSNQEITARFVQNMLKLAITKKKCVDEYDQEIPCDDTVNATIQVGDQVCDENCDLIVVPFSTAGALILKAEPNETSRFVRWEANGKIVEGLIDVQHDLLLRPIIRHDCGG</sequence>
<dbReference type="eggNOG" id="COG4886">
    <property type="taxonomic scope" value="Bacteria"/>
</dbReference>
<dbReference type="PROSITE" id="PS51450">
    <property type="entry name" value="LRR"/>
    <property type="match status" value="1"/>
</dbReference>
<dbReference type="FunFam" id="3.80.10.10:FF:000095">
    <property type="entry name" value="LRR receptor-like serine/threonine-protein kinase GSO1"/>
    <property type="match status" value="1"/>
</dbReference>
<evidence type="ECO:0000256" key="1">
    <source>
        <dbReference type="ARBA" id="ARBA00004167"/>
    </source>
</evidence>
<comment type="subcellular location">
    <subcellularLocation>
        <location evidence="2">Cell envelope</location>
    </subcellularLocation>
    <subcellularLocation>
        <location evidence="1">Membrane</location>
        <topology evidence="1">Single-pass membrane protein</topology>
    </subcellularLocation>
</comment>
<keyword evidence="6" id="KW-0677">Repeat</keyword>
<comment type="similarity">
    <text evidence="10">Belongs to the polygalacturonase-inhibiting protein family.</text>
</comment>
<name>A0A081C537_VECG1</name>